<dbReference type="KEGG" id="dpx:DAPPUDRAFT_306109"/>
<organism evidence="1 2">
    <name type="scientific">Daphnia pulex</name>
    <name type="common">Water flea</name>
    <dbReference type="NCBI Taxonomy" id="6669"/>
    <lineage>
        <taxon>Eukaryota</taxon>
        <taxon>Metazoa</taxon>
        <taxon>Ecdysozoa</taxon>
        <taxon>Arthropoda</taxon>
        <taxon>Crustacea</taxon>
        <taxon>Branchiopoda</taxon>
        <taxon>Diplostraca</taxon>
        <taxon>Cladocera</taxon>
        <taxon>Anomopoda</taxon>
        <taxon>Daphniidae</taxon>
        <taxon>Daphnia</taxon>
    </lineage>
</organism>
<dbReference type="HOGENOM" id="CLU_2160911_0_0_1"/>
<dbReference type="AlphaFoldDB" id="E9GV71"/>
<dbReference type="EMBL" id="GL732567">
    <property type="protein sequence ID" value="EFX76661.1"/>
    <property type="molecule type" value="Genomic_DNA"/>
</dbReference>
<dbReference type="Proteomes" id="UP000000305">
    <property type="component" value="Unassembled WGS sequence"/>
</dbReference>
<dbReference type="OrthoDB" id="10513564at2759"/>
<dbReference type="InParanoid" id="E9GV71"/>
<gene>
    <name evidence="1" type="ORF">DAPPUDRAFT_306109</name>
</gene>
<sequence>METNESNADSKTQLLIPNRPLAMQLTDQGIRITSEKTSTLHEEWKCEPLRYATSAGEYGRYLPLIKTQACDYAAAGNNTTKTETLSTIVPGWRRFTRLQTQIGMYRSSSFN</sequence>
<name>E9GV71_DAPPU</name>
<protein>
    <submittedName>
        <fullName evidence="1">Uncharacterized protein</fullName>
    </submittedName>
</protein>
<reference evidence="1 2" key="1">
    <citation type="journal article" date="2011" name="Science">
        <title>The ecoresponsive genome of Daphnia pulex.</title>
        <authorList>
            <person name="Colbourne J.K."/>
            <person name="Pfrender M.E."/>
            <person name="Gilbert D."/>
            <person name="Thomas W.K."/>
            <person name="Tucker A."/>
            <person name="Oakley T.H."/>
            <person name="Tokishita S."/>
            <person name="Aerts A."/>
            <person name="Arnold G.J."/>
            <person name="Basu M.K."/>
            <person name="Bauer D.J."/>
            <person name="Caceres C.E."/>
            <person name="Carmel L."/>
            <person name="Casola C."/>
            <person name="Choi J.H."/>
            <person name="Detter J.C."/>
            <person name="Dong Q."/>
            <person name="Dusheyko S."/>
            <person name="Eads B.D."/>
            <person name="Frohlich T."/>
            <person name="Geiler-Samerotte K.A."/>
            <person name="Gerlach D."/>
            <person name="Hatcher P."/>
            <person name="Jogdeo S."/>
            <person name="Krijgsveld J."/>
            <person name="Kriventseva E.V."/>
            <person name="Kultz D."/>
            <person name="Laforsch C."/>
            <person name="Lindquist E."/>
            <person name="Lopez J."/>
            <person name="Manak J.R."/>
            <person name="Muller J."/>
            <person name="Pangilinan J."/>
            <person name="Patwardhan R.P."/>
            <person name="Pitluck S."/>
            <person name="Pritham E.J."/>
            <person name="Rechtsteiner A."/>
            <person name="Rho M."/>
            <person name="Rogozin I.B."/>
            <person name="Sakarya O."/>
            <person name="Salamov A."/>
            <person name="Schaack S."/>
            <person name="Shapiro H."/>
            <person name="Shiga Y."/>
            <person name="Skalitzky C."/>
            <person name="Smith Z."/>
            <person name="Souvorov A."/>
            <person name="Sung W."/>
            <person name="Tang Z."/>
            <person name="Tsuchiya D."/>
            <person name="Tu H."/>
            <person name="Vos H."/>
            <person name="Wang M."/>
            <person name="Wolf Y.I."/>
            <person name="Yamagata H."/>
            <person name="Yamada T."/>
            <person name="Ye Y."/>
            <person name="Shaw J.R."/>
            <person name="Andrews J."/>
            <person name="Crease T.J."/>
            <person name="Tang H."/>
            <person name="Lucas S.M."/>
            <person name="Robertson H.M."/>
            <person name="Bork P."/>
            <person name="Koonin E.V."/>
            <person name="Zdobnov E.M."/>
            <person name="Grigoriev I.V."/>
            <person name="Lynch M."/>
            <person name="Boore J.L."/>
        </authorList>
    </citation>
    <scope>NUCLEOTIDE SEQUENCE [LARGE SCALE GENOMIC DNA]</scope>
</reference>
<accession>E9GV71</accession>
<evidence type="ECO:0000313" key="1">
    <source>
        <dbReference type="EMBL" id="EFX76661.1"/>
    </source>
</evidence>
<proteinExistence type="predicted"/>
<evidence type="ECO:0000313" key="2">
    <source>
        <dbReference type="Proteomes" id="UP000000305"/>
    </source>
</evidence>
<keyword evidence="2" id="KW-1185">Reference proteome</keyword>